<dbReference type="PANTHER" id="PTHR42976:SF1">
    <property type="entry name" value="GH18 DOMAIN-CONTAINING PROTEIN-RELATED"/>
    <property type="match status" value="1"/>
</dbReference>
<accession>A0A7R7DMU6</accession>
<dbReference type="PANTHER" id="PTHR42976">
    <property type="entry name" value="BIFUNCTIONAL CHITINASE/LYSOZYME-RELATED"/>
    <property type="match status" value="1"/>
</dbReference>
<feature type="chain" id="PRO_5030840189" description="chitinase" evidence="11">
    <location>
        <begin position="34"/>
        <end position="494"/>
    </location>
</feature>
<dbReference type="EMBL" id="AP023355">
    <property type="protein sequence ID" value="BCJ34644.1"/>
    <property type="molecule type" value="Genomic_DNA"/>
</dbReference>
<evidence type="ECO:0000313" key="13">
    <source>
        <dbReference type="EMBL" id="BCJ34644.1"/>
    </source>
</evidence>
<organism evidence="13 14">
    <name type="scientific">Actinocatenispora thailandica</name>
    <dbReference type="NCBI Taxonomy" id="227318"/>
    <lineage>
        <taxon>Bacteria</taxon>
        <taxon>Bacillati</taxon>
        <taxon>Actinomycetota</taxon>
        <taxon>Actinomycetes</taxon>
        <taxon>Micromonosporales</taxon>
        <taxon>Micromonosporaceae</taxon>
        <taxon>Actinocatenispora</taxon>
    </lineage>
</organism>
<reference evidence="13 14" key="1">
    <citation type="submission" date="2020-08" db="EMBL/GenBank/DDBJ databases">
        <title>Whole genome shotgun sequence of Actinocatenispora thailandica NBRC 105041.</title>
        <authorList>
            <person name="Komaki H."/>
            <person name="Tamura T."/>
        </authorList>
    </citation>
    <scope>NUCLEOTIDE SEQUENCE [LARGE SCALE GENOMIC DNA]</scope>
    <source>
        <strain evidence="13 14">NBRC 105041</strain>
    </source>
</reference>
<evidence type="ECO:0000256" key="4">
    <source>
        <dbReference type="ARBA" id="ARBA00022729"/>
    </source>
</evidence>
<feature type="region of interest" description="Disordered" evidence="10">
    <location>
        <begin position="346"/>
        <end position="373"/>
    </location>
</feature>
<dbReference type="GO" id="GO:0006032">
    <property type="term" value="P:chitin catabolic process"/>
    <property type="evidence" value="ECO:0007669"/>
    <property type="project" value="UniProtKB-KW"/>
</dbReference>
<evidence type="ECO:0000256" key="6">
    <source>
        <dbReference type="ARBA" id="ARBA00023024"/>
    </source>
</evidence>
<sequence>MLRSRLTAALAAAGTVLGGAVAIGFAVSGPATAASTLPAHVSAPYFETYNGDSLAQQAQQSGNKYLTLAFLQTEAKGSCTPYWDGDTSMPVDASQYGSDIDTIRAGGGDVIPSFGGYTADHTGTEIADSCTDVGKIAAAYEKVITTYDVTRLDLDIEDNSLTDSAGIDRRNAAIKQVEDWAAGNGRTVQFAYTLPTTTSGLASSGLNVLRSAVSHDARIDVVNIMTFDYYDGANHEMATDTKTATTGLQSQLAGLYPNRSAAELWHMIGVIEMPGIDDYGAAETFTTADAPVVEQWAQDKGLAALSFWALQRDNGGCPGTGGSDTCSGIQQDTWYFSHTFAAFNGGGSAPTTPPTTTPPTSPPPAGGGLTNGDFETGSLAPWTCTGGTGSIVSSPTHGGSGALKLAPTSSDNATCSQSVTLAANTTYTLSACVQGDYAFLGTTGAATDASTWTSAGAYTKLSTTFTTGGSGTVQVFVHGWYGQSAVHVDDVSVH</sequence>
<dbReference type="KEGG" id="atl:Athai_21470"/>
<protein>
    <recommendedName>
        <fullName evidence="2">chitinase</fullName>
        <ecNumber evidence="2">3.2.1.14</ecNumber>
    </recommendedName>
</protein>
<dbReference type="Pfam" id="PF02018">
    <property type="entry name" value="CBM_4_9"/>
    <property type="match status" value="1"/>
</dbReference>
<dbReference type="InterPro" id="IPR052750">
    <property type="entry name" value="GH18_Chitinase"/>
</dbReference>
<evidence type="ECO:0000259" key="12">
    <source>
        <dbReference type="PROSITE" id="PS51910"/>
    </source>
</evidence>
<evidence type="ECO:0000256" key="1">
    <source>
        <dbReference type="ARBA" id="ARBA00000822"/>
    </source>
</evidence>
<dbReference type="Pfam" id="PF00704">
    <property type="entry name" value="Glyco_hydro_18"/>
    <property type="match status" value="1"/>
</dbReference>
<dbReference type="GO" id="GO:0008843">
    <property type="term" value="F:endochitinase activity"/>
    <property type="evidence" value="ECO:0007669"/>
    <property type="project" value="UniProtKB-EC"/>
</dbReference>
<dbReference type="InterPro" id="IPR017853">
    <property type="entry name" value="GH"/>
</dbReference>
<feature type="signal peptide" evidence="11">
    <location>
        <begin position="1"/>
        <end position="33"/>
    </location>
</feature>
<feature type="compositionally biased region" description="Pro residues" evidence="10">
    <location>
        <begin position="351"/>
        <end position="365"/>
    </location>
</feature>
<feature type="domain" description="GH18" evidence="12">
    <location>
        <begin position="40"/>
        <end position="347"/>
    </location>
</feature>
<dbReference type="Proteomes" id="UP000611640">
    <property type="component" value="Chromosome"/>
</dbReference>
<dbReference type="CDD" id="cd06543">
    <property type="entry name" value="GH18_PF-ChiA-like"/>
    <property type="match status" value="1"/>
</dbReference>
<evidence type="ECO:0000256" key="5">
    <source>
        <dbReference type="ARBA" id="ARBA00022801"/>
    </source>
</evidence>
<keyword evidence="5" id="KW-0378">Hydrolase</keyword>
<dbReference type="InterPro" id="IPR008979">
    <property type="entry name" value="Galactose-bd-like_sf"/>
</dbReference>
<evidence type="ECO:0000256" key="9">
    <source>
        <dbReference type="ARBA" id="ARBA00023326"/>
    </source>
</evidence>
<keyword evidence="7" id="KW-0119">Carbohydrate metabolism</keyword>
<evidence type="ECO:0000256" key="7">
    <source>
        <dbReference type="ARBA" id="ARBA00023277"/>
    </source>
</evidence>
<evidence type="ECO:0000256" key="8">
    <source>
        <dbReference type="ARBA" id="ARBA00023295"/>
    </source>
</evidence>
<keyword evidence="8" id="KW-0326">Glycosidase</keyword>
<dbReference type="GO" id="GO:0000272">
    <property type="term" value="P:polysaccharide catabolic process"/>
    <property type="evidence" value="ECO:0007669"/>
    <property type="project" value="UniProtKB-KW"/>
</dbReference>
<dbReference type="FunFam" id="3.20.20.80:FF:000118">
    <property type="entry name" value="Probable bifunctional chitinase/lysozyme"/>
    <property type="match status" value="1"/>
</dbReference>
<name>A0A7R7DMU6_9ACTN</name>
<evidence type="ECO:0000256" key="3">
    <source>
        <dbReference type="ARBA" id="ARBA00022669"/>
    </source>
</evidence>
<dbReference type="Gene3D" id="3.20.20.80">
    <property type="entry name" value="Glycosidases"/>
    <property type="match status" value="1"/>
</dbReference>
<dbReference type="SUPFAM" id="SSF51445">
    <property type="entry name" value="(Trans)glycosidases"/>
    <property type="match status" value="1"/>
</dbReference>
<comment type="catalytic activity">
    <reaction evidence="1">
        <text>Random endo-hydrolysis of N-acetyl-beta-D-glucosaminide (1-&gt;4)-beta-linkages in chitin and chitodextrins.</text>
        <dbReference type="EC" id="3.2.1.14"/>
    </reaction>
</comment>
<proteinExistence type="predicted"/>
<gene>
    <name evidence="13" type="ORF">Athai_21470</name>
</gene>
<evidence type="ECO:0000256" key="11">
    <source>
        <dbReference type="SAM" id="SignalP"/>
    </source>
</evidence>
<dbReference type="InterPro" id="IPR001223">
    <property type="entry name" value="Glyco_hydro18_cat"/>
</dbReference>
<dbReference type="RefSeq" id="WP_203961349.1">
    <property type="nucleotide sequence ID" value="NZ_AP023355.1"/>
</dbReference>
<keyword evidence="6" id="KW-0146">Chitin degradation</keyword>
<evidence type="ECO:0000256" key="10">
    <source>
        <dbReference type="SAM" id="MobiDB-lite"/>
    </source>
</evidence>
<dbReference type="AlphaFoldDB" id="A0A7R7DMU6"/>
<dbReference type="GO" id="GO:0008061">
    <property type="term" value="F:chitin binding"/>
    <property type="evidence" value="ECO:0007669"/>
    <property type="project" value="UniProtKB-KW"/>
</dbReference>
<dbReference type="InterPro" id="IPR003305">
    <property type="entry name" value="CenC_carb-bd"/>
</dbReference>
<evidence type="ECO:0000313" key="14">
    <source>
        <dbReference type="Proteomes" id="UP000611640"/>
    </source>
</evidence>
<keyword evidence="4 11" id="KW-0732">Signal</keyword>
<keyword evidence="9" id="KW-0624">Polysaccharide degradation</keyword>
<dbReference type="Gene3D" id="2.60.120.260">
    <property type="entry name" value="Galactose-binding domain-like"/>
    <property type="match status" value="1"/>
</dbReference>
<dbReference type="PROSITE" id="PS51910">
    <property type="entry name" value="GH18_2"/>
    <property type="match status" value="1"/>
</dbReference>
<dbReference type="SUPFAM" id="SSF49785">
    <property type="entry name" value="Galactose-binding domain-like"/>
    <property type="match status" value="1"/>
</dbReference>
<keyword evidence="3" id="KW-0147">Chitin-binding</keyword>
<dbReference type="EC" id="3.2.1.14" evidence="2"/>
<keyword evidence="14" id="KW-1185">Reference proteome</keyword>
<evidence type="ECO:0000256" key="2">
    <source>
        <dbReference type="ARBA" id="ARBA00012729"/>
    </source>
</evidence>